<evidence type="ECO:0000259" key="20">
    <source>
        <dbReference type="PROSITE" id="PS50222"/>
    </source>
</evidence>
<feature type="region of interest" description="Disordered" evidence="16">
    <location>
        <begin position="3782"/>
        <end position="3812"/>
    </location>
</feature>
<dbReference type="SMART" id="SM00472">
    <property type="entry name" value="MIR"/>
    <property type="match status" value="3"/>
</dbReference>
<evidence type="ECO:0000256" key="9">
    <source>
        <dbReference type="ARBA" id="ARBA00022989"/>
    </source>
</evidence>
<comment type="subcellular location">
    <subcellularLocation>
        <location evidence="1">Sarcoplasmic reticulum membrane</location>
        <topology evidence="1">Multi-pass membrane protein</topology>
    </subcellularLocation>
</comment>
<dbReference type="InterPro" id="IPR013320">
    <property type="entry name" value="ConA-like_dom_sf"/>
</dbReference>
<evidence type="ECO:0000259" key="21">
    <source>
        <dbReference type="PROSITE" id="PS50919"/>
    </source>
</evidence>
<accession>A0A1I8H4L8</accession>
<dbReference type="SUPFAM" id="SSF100909">
    <property type="entry name" value="IP3 receptor type 1 binding core, domain 2"/>
    <property type="match status" value="1"/>
</dbReference>
<evidence type="ECO:0000259" key="19">
    <source>
        <dbReference type="PROSITE" id="PS50188"/>
    </source>
</evidence>
<evidence type="ECO:0000256" key="2">
    <source>
        <dbReference type="ARBA" id="ARBA00022448"/>
    </source>
</evidence>
<dbReference type="Pfam" id="PF00622">
    <property type="entry name" value="SPRY"/>
    <property type="match status" value="2"/>
</dbReference>
<dbReference type="GO" id="GO:0030018">
    <property type="term" value="C:Z disc"/>
    <property type="evidence" value="ECO:0007669"/>
    <property type="project" value="TreeGrafter"/>
</dbReference>
<evidence type="ECO:0000256" key="17">
    <source>
        <dbReference type="SAM" id="Phobius"/>
    </source>
</evidence>
<feature type="region of interest" description="Disordered" evidence="16">
    <location>
        <begin position="3503"/>
        <end position="3526"/>
    </location>
</feature>
<keyword evidence="6" id="KW-0677">Repeat</keyword>
<keyword evidence="22" id="KW-1185">Reference proteome</keyword>
<dbReference type="PROSITE" id="PS50919">
    <property type="entry name" value="MIR"/>
    <property type="match status" value="1"/>
</dbReference>
<dbReference type="InterPro" id="IPR016024">
    <property type="entry name" value="ARM-type_fold"/>
</dbReference>
<dbReference type="Pfam" id="PF01365">
    <property type="entry name" value="RYDR_ITPR"/>
    <property type="match status" value="2"/>
</dbReference>
<dbReference type="PROSITE" id="PS50222">
    <property type="entry name" value="EF_HAND_2"/>
    <property type="match status" value="2"/>
</dbReference>
<proteinExistence type="predicted"/>
<evidence type="ECO:0000256" key="4">
    <source>
        <dbReference type="ARBA" id="ARBA00022673"/>
    </source>
</evidence>
<dbReference type="SMART" id="SM00054">
    <property type="entry name" value="EFh"/>
    <property type="match status" value="2"/>
</dbReference>
<dbReference type="CDD" id="cd00051">
    <property type="entry name" value="EFh"/>
    <property type="match status" value="1"/>
</dbReference>
<name>A0A1I8H4L8_9PLAT</name>
<dbReference type="Pfam" id="PF00520">
    <property type="entry name" value="Ion_trans"/>
    <property type="match status" value="1"/>
</dbReference>
<dbReference type="InterPro" id="IPR043136">
    <property type="entry name" value="B30.2/SPRY_sf"/>
</dbReference>
<keyword evidence="3" id="KW-0109">Calcium transport</keyword>
<dbReference type="InterPro" id="IPR015925">
    <property type="entry name" value="Ryanodine_IP3_receptor"/>
</dbReference>
<protein>
    <submittedName>
        <fullName evidence="23">Ryanodine receptor 44F</fullName>
    </submittedName>
</protein>
<dbReference type="InterPro" id="IPR003032">
    <property type="entry name" value="Ryanodine_rcpt"/>
</dbReference>
<evidence type="ECO:0000256" key="15">
    <source>
        <dbReference type="ARBA" id="ARBA00036634"/>
    </source>
</evidence>
<feature type="compositionally biased region" description="Acidic residues" evidence="16">
    <location>
        <begin position="3783"/>
        <end position="3806"/>
    </location>
</feature>
<keyword evidence="13" id="KW-1071">Ligand-gated ion channel</keyword>
<dbReference type="Pfam" id="PF21119">
    <property type="entry name" value="RYDR_Jsol"/>
    <property type="match status" value="1"/>
</dbReference>
<dbReference type="InterPro" id="IPR013662">
    <property type="entry name" value="RIH_assoc-dom"/>
</dbReference>
<keyword evidence="14" id="KW-0407">Ion channel</keyword>
<dbReference type="CDD" id="cd12877">
    <property type="entry name" value="SPRY1_RyR"/>
    <property type="match status" value="1"/>
</dbReference>
<dbReference type="InterPro" id="IPR000699">
    <property type="entry name" value="RIH_dom"/>
</dbReference>
<evidence type="ECO:0000256" key="18">
    <source>
        <dbReference type="SAM" id="SignalP"/>
    </source>
</evidence>
<dbReference type="InterPro" id="IPR035761">
    <property type="entry name" value="SPRY1_RyR"/>
</dbReference>
<dbReference type="PROSITE" id="PS50188">
    <property type="entry name" value="B302_SPRY"/>
    <property type="match status" value="2"/>
</dbReference>
<feature type="transmembrane region" description="Helical" evidence="17">
    <location>
        <begin position="4619"/>
        <end position="4646"/>
    </location>
</feature>
<organism evidence="22 23">
    <name type="scientific">Macrostomum lignano</name>
    <dbReference type="NCBI Taxonomy" id="282301"/>
    <lineage>
        <taxon>Eukaryota</taxon>
        <taxon>Metazoa</taxon>
        <taxon>Spiralia</taxon>
        <taxon>Lophotrochozoa</taxon>
        <taxon>Platyhelminthes</taxon>
        <taxon>Rhabditophora</taxon>
        <taxon>Macrostomorpha</taxon>
        <taxon>Macrostomida</taxon>
        <taxon>Macrostomidae</taxon>
        <taxon>Macrostomum</taxon>
    </lineage>
</organism>
<dbReference type="GO" id="GO:0005219">
    <property type="term" value="F:ryanodine-sensitive calcium-release channel activity"/>
    <property type="evidence" value="ECO:0007669"/>
    <property type="project" value="InterPro"/>
</dbReference>
<dbReference type="Pfam" id="PF08454">
    <property type="entry name" value="RIH_assoc"/>
    <property type="match status" value="1"/>
</dbReference>
<keyword evidence="9 17" id="KW-1133">Transmembrane helix</keyword>
<keyword evidence="2" id="KW-0813">Transport</keyword>
<evidence type="ECO:0000256" key="13">
    <source>
        <dbReference type="ARBA" id="ARBA00023286"/>
    </source>
</evidence>
<keyword evidence="18" id="KW-0732">Signal</keyword>
<dbReference type="GO" id="GO:0005509">
    <property type="term" value="F:calcium ion binding"/>
    <property type="evidence" value="ECO:0007669"/>
    <property type="project" value="InterPro"/>
</dbReference>
<dbReference type="InterPro" id="IPR003877">
    <property type="entry name" value="SPRY_dom"/>
</dbReference>
<dbReference type="Gene3D" id="2.60.120.920">
    <property type="match status" value="2"/>
</dbReference>
<dbReference type="InterPro" id="IPR013333">
    <property type="entry name" value="Ryan_recept"/>
</dbReference>
<sequence>SLLLVAAAAAAVHPTSHSSCGQKRPPGTLQATSLLLALGDRSSQGMEGESDEDTSFLRTDDLLSLSCVIHNASGNSQRVSLAAQGFGNRMCYLENLSNKDVPPDFSVCKFVLEKALSVRALQEMVSSKSNVDSGQSGHKTLLYGHAILLRHHASSMYLTCLTTSSSRDKLAFDVGLEEQPQGESCWWTVHPASKTRSDGEKVRIGDDFILVSVSSERYLHFSPEDNGVLASFRQTLWTIIPVSSGAIRQKNLSCVFGGDVLRFTHGDECLTICQEESEAPTDLPKVMYETGDAKSQARSLWRVEHVKIRWTGGLFSWSCKVRIRHVTSGRYLGVTDSNLLTTVPVEQASEEVTAFCLMQTKDDKMSKEEREEEGMGAADVKYDDTYSFLQHIASGLWLSYKTYETKKRGIGRVEEKQAVLLVEGHMDDAFTFAKSQDEDSKSAVAIRRCAAFFHNLLKALDGLLAEGVQSAAWQATNIDEGLKNRQGLFQEEGMISLVLDTIDKFSSTFKSSRDFAAICGEDRSGCYNTISNYLYLLLAALIRGNRPNCAQFAQTQRLNWLFSRLEGQEAAQGVLDVLFSVLTHSPEALNMIRENHIQTIVGLLDRQGRDSKILEVLCSLCVSGSQGAVRLNQNLISNTLLPDRDLLLQTRLVDHVRCFRPNVSVKIADGVAMYSRWCFEVVVDSIEQKTDNPTHLRIGWANADGFLPYPARGTNWGCNGLGDDIYSFAFDGNHLWTNQSSQPVQPVPLQLKKGDVIGSAIDLSIPRITFSVNGQTVRGFFKDFDKWGTFYPCVSLGAKVSVRFLFGGSHGRLKFGPLDTFSPISDAILPGRKLRIEPCFNFGFIEKSIYQGPIDVGPYNNFKPSPIDCAAMQAPAAVDQIRERLAENLHEIWAMKKIEQGWTFGEQRSDEYKTNPCLTTFSQLPDYERTYNLSLAQETLKVIFILGYNIVPDPQKETRVKTVKLGNSFVQPNGYKPMPIDLSQYALSPALEELADYLAENTHNLWGRDRIAQGWTWGIEEDPVLKRSPFLVPFKHVDPAIQAVNRASSSEIIRTILAFGYDIERSSSSDVREELIMQRMLEPCHSDISRTYRVETTWAVSQGKWYFEFEVMSEGNIRVGFMQADSRAGVLVGDSIGSYAFDCCSARKWHVESDRFGKRCHQGDVVGCLIDLDDSTIYFSLNGELMMDSVGQEIAFKGIQVNAKTGYVPAFSLGVGQSAKLNLGQDVKSFKYFTCCGLQEGFEPFCVNMHSALPMWYDRLETSFETISEESSHSHILAQRSAGGTPLISISTKYVPSAQEDHLEVVRLSLPVRCHQQFTSRSLAQRRAEVDNFRKKLDPRLQQRGGGEGGGPTSLMVPKGAADGQHLPSTTAAAAAATGGAKKKTKIANFFKKQKSHGGADDVSQSAVTAILTPDASADAGLFGKFGGEDTDHLQYEMQTNPAQVRENGGGGVTSTSTTTRCACCPARTRLRLLVVGWLTPYFKLPTHDVESVFASWVDVCLLDDDYQPRSEDQQRTVYMVNGWRPAGEVSAPRRTCPSGCRRASPSAAFWTQPAARCRSKMNRQTDCGSGAGAGSERPVPRVAFKARSCQVASFELGRTRHTLPVVSGMLRRPKLAMPQLPNRLQAQCMSSISWSRVPQSQLRVNILKLSDLRGWSLLCEEPVQMVALKLSEEERSFDILEMEEQPDLLQFHKGTLQLYKAICSHGNRTAAEMLTNHVSADQFNFLTLNLYLSGPLRMAYFDLLIAMHLESYVKLRSLTKNEFVVPLTNDQVFSPGIDEDKFLHDFHEIPGEEGGKCIRTNFSFLVNEDEAHPPALELCPAYPIQGLKDDCIQLFINAAALGGHLRDPVGGSYEYQFVPLLKVINNLLAMGCLSVEEIFRILSAVHPRTFPPELQADRHGDEAVLDFSLSDSTKTQLCKLFHLLCDTQLQHRLETLIAAAKYFVTEAQSHQLKKYLDIKNSSLPSAVAARRTREFRCPPEEQMRSLVHYNRAEYGTFLHCTSRASLKEFLQHSTLLSCCGVEPEEEEAATEAGAGKVDEAAGGDAAQSGDSGGGGMLNQLLIKMGRRQAQDLSSLADTPAGPQNLQELICQTIIKWANSETIENLRLLREMFSLLHRQYNALGEIVDALNRAYVINSSSKADVSKLLQALGKVRCLIGVQVSPAEEEMLKASLWDIMNNTVFFQHPDLIRCLSVHETVMQLMVHTLNKSKLAMEVTPAGAAPEEGGSSENMIVMCCRFLCYFCRTGVQNQRAVFEHLSFMVENGSMLLTKASLRGSCPLDVAYSSFMDNNELALALKEAQLERIASYLSRCGVQSNTELLAFGYPDVGWDPVEGERFLDFLRFTVWVNGETVEENASLVVRLLIRRPECLGPALRGGSSGGGSGGGLLKAIQDGIAMSIHIALYRAEDDILAKVIAESEEKILGKMATPETDYDLSRLPADDDEDYIDMGGAVLTFYAVLVDLLGRCAPDPNTTRSDSLRMRAILKSLVSMTDLEGVLSLRFILQPVKVNFQEEYKDETGLPPGLLPEHKASVVLFLERIYGTEDPQTFFRLVKNCFLPDMRDATTMNVPGLAESDLALAINRYICNSVLPLLTRHATFFSCTDVDDSLLYVTLSTAYKLSKTSTLTKNQRDTISEFLVAITSQLNPHIFTKLLDKIVQDIRNLTAQSVVPLRMLTVHYKKFGYYYSSSVRGGRQVATEQEKALTMTLFSEIFDALSDKTYDADLFSQALPCLSSIACALPPDYTCPTGVRNQFASQADPEAGYTEVRSQKVPQNLAGVVNHFVEHWHDSWAMEQIEQGWKYDSVYDEANKTQPNLKPYHTLAEKEQKQLRYSVEQILLASVALNWKISYEDKSQAGSSERRSGMKPLESPHGYNPAPLDLRNITLRGDALTACDRLAQFAHFNELRKKEERYAAIGLNLVPGLIHYDLLTSDEKQRNIQMAQELLKYLQVQGIILQPPPDQKAVHRTESENPAVQSVENRFAFLLLTKLLHYVERAYMSITNLQNGEKFTRTNNYTQASQEIKFFGKVVLPLIEKYFQSNKRYFVEQTSTKEKENTCILFSKLFLLLRSNIQAFGHDVGTCVRCLEGVVQSLDIRAIIKNSPEIARAYILPFFSNCADDLMQLVGHVKKGRFSHIKGTLQRGATSLNYIYMALVPVLKTFFEHVHQNQCGEQLLVGDIQLFCYKILSGLYNIGCFNFSDVKRDYLSSELDRHRPLVGECVAAFANTFPVAFLEPKFNKSNKTSILYNISEDSLENFSLDIREVMTDIVTTLPNLQSIVSEIAKLAETGGNYSEAPHVIELTLPMLCSYLPYWWKRGPDNQTDGGDSQVTEVTSNLMNTVLGSVLNLIKNNMEVEDAPWMTRIAMRTRNIVENATDDMLQQYFLPVAEKLRDEVLKMEEAELQFFVDKRNVSDPTELEEELSAKVQKVVRNMFAFYPLLIRFIDIHRTTWLKAPSLIPERLCHAVADTFFVWARSHYMKREEHSFVSQNEINPLALIMSNTESPNASKMKTDSDQEQNRMTTKKGKKNKMENLNNSLGVACMKRLLPIGLSTLGGREQELVQKTKKKLAASYALKDEAIWSDTHAQKELEDEVHEYLKAEFENINDQASSPQQRWQKILYQNMGDKSRMAALVERVSRDHLILKVFKMAKVLHGLYMVDHPPQTHKGVWKKLVTSQRKRAVMACFRVLPLHALPRHRVINLFLKAYKRQWLSYEEPPVVKLIEDITSAAAPGVIEAEEEPEISCTDGLKQLITGLCRSASDQSGDDPLYIAYANIMGMSCSGEDDDDDDGGDGDDGGEGASFEEQEMQKQQLLSEQARLADRGAAEMVLLNIAASNGEDTEVVRATIDLGISILLGGNMDVQRKMLSHLKDKKEVGFFTSLAGLMQQCTVLDLDAFERYKKAQDLGVPIESVVTLQDADFTCKIFRFLQLLCEGHNLAFQDYLRTQAGNTTTVNLIICTVDYLLRLQDSMMDFYWHYSGKDNIETAGKLNFVTGIKVGKQIFCSLTEYIQGPCVGNQLALAHSRLWDAIGGFFYIFAHMQDKLSKQPEQLELMREFMKLKKEMMVMLLSMLEGNVVGGPIGKQMVETLIESSANVEMILKFFEIFLKMKDVTSSEAFLAFDINGDGVISHKEFRHAMMQQKMYSEEEIEYIMNCVDANQDGKVDFNEFTERFHNPAKEIGFNLALLLVNLHEHIPNDPRLERLVGKAQCMLDYFEPYLGRIEILGSSGRIERVYFEVTQSNIDQWEAPQIKESKRSFLYSVINEGGDKEKLESFINFCEDTIFEMQHAQRVSGEGEGLSIRQSSFATSAGSPSPWQDTGLEVQEALQAKQPWLLTEEEQLALERLDPRELCALDEAKVDQSSDLQRRDSFEFDGPTTFTEEEELSARRPPSTPPPSSCPCSPGTSTTSSCWPWAWPSSSTSYCCSSARNRRRHRGGEGGGQRVEAVTNATEAAGAAAAEAEEPEEWVTLSDSVYYLRPLLRVLAALHTCFALSMLIAYNCLKVPLVVFKREKEISRMLEFDGMWISEQPGEDNIGAHWDKLVLPTPSFPDMYWDKFVKKKVLNKFQDQFDEEQIVKLLGMKKSDEAAPSPGLISRLLGGLDVQYLVWKWGVILTDNSFLYLLFYLIASLIGNFNQFFFACHLLDVAIGFKTLRTILQSVTHNGKQLVLTVLLTSIIIYLYTVLAFNFFRRFYVKEGDGGAKDLKCHDMLTCFVFHMHTGLRAGGGIGDEIESPDGDPYEVYRILFDITFFFFVIVILLAIIQGLIIDAFGELRDQLEQVKENMESNCFICGIGKEYFDKVPHGFDKHVDKEHNFANYMFYSPMAPVACFGHLPENLNQCAA</sequence>
<feature type="transmembrane region" description="Helical" evidence="17">
    <location>
        <begin position="4667"/>
        <end position="4689"/>
    </location>
</feature>
<dbReference type="InterPro" id="IPR036300">
    <property type="entry name" value="MIR_dom_sf"/>
</dbReference>
<feature type="transmembrane region" description="Helical" evidence="17">
    <location>
        <begin position="4744"/>
        <end position="4767"/>
    </location>
</feature>
<dbReference type="PRINTS" id="PR00795">
    <property type="entry name" value="RYANODINER"/>
</dbReference>
<dbReference type="Pfam" id="PF06459">
    <property type="entry name" value="RR_TM4-6"/>
    <property type="match status" value="1"/>
</dbReference>
<dbReference type="InterPro" id="IPR011992">
    <property type="entry name" value="EF-hand-dom_pair"/>
</dbReference>
<feature type="transmembrane region" description="Helical" evidence="17">
    <location>
        <begin position="4480"/>
        <end position="4502"/>
    </location>
</feature>
<feature type="region of interest" description="Disordered" evidence="16">
    <location>
        <begin position="4363"/>
        <end position="4402"/>
    </location>
</feature>
<keyword evidence="7" id="KW-0106">Calcium</keyword>
<evidence type="ECO:0000256" key="14">
    <source>
        <dbReference type="ARBA" id="ARBA00023303"/>
    </source>
</evidence>
<feature type="signal peptide" evidence="18">
    <location>
        <begin position="1"/>
        <end position="18"/>
    </location>
</feature>
<dbReference type="WBParaSite" id="maker-uti_cns_0004439-snap-gene-0.4-mRNA-1">
    <property type="protein sequence ID" value="maker-uti_cns_0004439-snap-gene-0.4-mRNA-1"/>
    <property type="gene ID" value="maker-uti_cns_0004439-snap-gene-0.4"/>
</dbReference>
<feature type="domain" description="B30.2/SPRY" evidence="19">
    <location>
        <begin position="1026"/>
        <end position="1228"/>
    </location>
</feature>
<evidence type="ECO:0000256" key="6">
    <source>
        <dbReference type="ARBA" id="ARBA00022737"/>
    </source>
</evidence>
<dbReference type="InterPro" id="IPR009460">
    <property type="entry name" value="Ryanrecept_TM4-6"/>
</dbReference>
<dbReference type="GO" id="GO:0014808">
    <property type="term" value="P:release of sequestered calcium ion into cytosol by sarcoplasmic reticulum"/>
    <property type="evidence" value="ECO:0007669"/>
    <property type="project" value="TreeGrafter"/>
</dbReference>
<dbReference type="Pfam" id="PF02815">
    <property type="entry name" value="MIR"/>
    <property type="match status" value="1"/>
</dbReference>
<dbReference type="InterPro" id="IPR014821">
    <property type="entry name" value="Ins145_P3_rcpt"/>
</dbReference>
<dbReference type="PROSITE" id="PS00018">
    <property type="entry name" value="EF_HAND_1"/>
    <property type="match status" value="1"/>
</dbReference>
<dbReference type="Gene3D" id="1.10.238.10">
    <property type="entry name" value="EF-hand"/>
    <property type="match status" value="1"/>
</dbReference>
<dbReference type="Proteomes" id="UP000095280">
    <property type="component" value="Unplaced"/>
</dbReference>
<dbReference type="PANTHER" id="PTHR46399:SF8">
    <property type="entry name" value="B30.2_SPRY DOMAIN-CONTAINING PROTEIN"/>
    <property type="match status" value="1"/>
</dbReference>
<dbReference type="FunFam" id="1.10.287.70:FF:000017">
    <property type="entry name" value="ryanodine receptor isoform X2"/>
    <property type="match status" value="1"/>
</dbReference>
<keyword evidence="10" id="KW-0406">Ion transport</keyword>
<evidence type="ECO:0000313" key="22">
    <source>
        <dbReference type="Proteomes" id="UP000095280"/>
    </source>
</evidence>
<dbReference type="GO" id="GO:0006941">
    <property type="term" value="P:striated muscle contraction"/>
    <property type="evidence" value="ECO:0007669"/>
    <property type="project" value="TreeGrafter"/>
</dbReference>
<dbReference type="Pfam" id="PF13499">
    <property type="entry name" value="EF-hand_7"/>
    <property type="match status" value="1"/>
</dbReference>
<evidence type="ECO:0000256" key="5">
    <source>
        <dbReference type="ARBA" id="ARBA00022692"/>
    </source>
</evidence>
<dbReference type="SUPFAM" id="SSF47473">
    <property type="entry name" value="EF-hand"/>
    <property type="match status" value="1"/>
</dbReference>
<reference evidence="23" key="1">
    <citation type="submission" date="2016-11" db="UniProtKB">
        <authorList>
            <consortium name="WormBaseParasite"/>
        </authorList>
    </citation>
    <scope>IDENTIFICATION</scope>
</reference>
<dbReference type="Gene3D" id="6.20.350.10">
    <property type="match status" value="1"/>
</dbReference>
<dbReference type="Gene3D" id="1.10.490.160">
    <property type="match status" value="2"/>
</dbReference>
<keyword evidence="5 17" id="KW-0812">Transmembrane</keyword>
<dbReference type="InterPro" id="IPR035910">
    <property type="entry name" value="RyR/IP3R_RIH_dom_sf"/>
</dbReference>
<dbReference type="InterPro" id="IPR016093">
    <property type="entry name" value="MIR_motif"/>
</dbReference>
<dbReference type="InterPro" id="IPR001870">
    <property type="entry name" value="B30.2/SPRY"/>
</dbReference>
<feature type="domain" description="EF-hand" evidence="20">
    <location>
        <begin position="4109"/>
        <end position="4143"/>
    </location>
</feature>
<dbReference type="Pfam" id="PF08709">
    <property type="entry name" value="Ins145_P3_rec"/>
    <property type="match status" value="1"/>
</dbReference>
<evidence type="ECO:0000256" key="3">
    <source>
        <dbReference type="ARBA" id="ARBA00022568"/>
    </source>
</evidence>
<keyword evidence="12" id="KW-0675">Receptor</keyword>
<keyword evidence="11 17" id="KW-0472">Membrane</keyword>
<feature type="region of interest" description="Disordered" evidence="16">
    <location>
        <begin position="2856"/>
        <end position="2877"/>
    </location>
</feature>
<feature type="domain" description="MIR" evidence="21">
    <location>
        <begin position="138"/>
        <end position="192"/>
    </location>
</feature>
<feature type="domain" description="B30.2/SPRY" evidence="19">
    <location>
        <begin position="598"/>
        <end position="811"/>
    </location>
</feature>
<dbReference type="Pfam" id="PF02026">
    <property type="entry name" value="RyR"/>
    <property type="match status" value="4"/>
</dbReference>
<dbReference type="GO" id="GO:0042383">
    <property type="term" value="C:sarcolemma"/>
    <property type="evidence" value="ECO:0007669"/>
    <property type="project" value="TreeGrafter"/>
</dbReference>
<dbReference type="InterPro" id="IPR005821">
    <property type="entry name" value="Ion_trans_dom"/>
</dbReference>
<evidence type="ECO:0000256" key="16">
    <source>
        <dbReference type="SAM" id="MobiDB-lite"/>
    </source>
</evidence>
<dbReference type="SUPFAM" id="SSF82109">
    <property type="entry name" value="MIR domain"/>
    <property type="match status" value="2"/>
</dbReference>
<dbReference type="SUPFAM" id="SSF49899">
    <property type="entry name" value="Concanavalin A-like lectins/glucanases"/>
    <property type="match status" value="2"/>
</dbReference>
<dbReference type="InterPro" id="IPR018247">
    <property type="entry name" value="EF_Hand_1_Ca_BS"/>
</dbReference>
<dbReference type="GO" id="GO:0034704">
    <property type="term" value="C:calcium channel complex"/>
    <property type="evidence" value="ECO:0007669"/>
    <property type="project" value="TreeGrafter"/>
</dbReference>
<evidence type="ECO:0000256" key="11">
    <source>
        <dbReference type="ARBA" id="ARBA00023136"/>
    </source>
</evidence>
<dbReference type="Gene3D" id="2.80.10.50">
    <property type="match status" value="2"/>
</dbReference>
<evidence type="ECO:0000256" key="7">
    <source>
        <dbReference type="ARBA" id="ARBA00022837"/>
    </source>
</evidence>
<dbReference type="PANTHER" id="PTHR46399">
    <property type="entry name" value="B30.2/SPRY DOMAIN-CONTAINING PROTEIN"/>
    <property type="match status" value="1"/>
</dbReference>
<feature type="chain" id="PRO_5009319876" evidence="18">
    <location>
        <begin position="19"/>
        <end position="4842"/>
    </location>
</feature>
<evidence type="ECO:0000313" key="23">
    <source>
        <dbReference type="WBParaSite" id="maker-uti_cns_0004439-snap-gene-0.4-mRNA-1"/>
    </source>
</evidence>
<keyword evidence="8" id="KW-0703">Sarcoplasmic reticulum</keyword>
<feature type="compositionally biased region" description="Low complexity" evidence="16">
    <location>
        <begin position="2031"/>
        <end position="2050"/>
    </location>
</feature>
<keyword evidence="4" id="KW-0107">Calcium channel</keyword>
<evidence type="ECO:0000256" key="10">
    <source>
        <dbReference type="ARBA" id="ARBA00023065"/>
    </source>
</evidence>
<dbReference type="SUPFAM" id="SSF48371">
    <property type="entry name" value="ARM repeat"/>
    <property type="match status" value="1"/>
</dbReference>
<dbReference type="GO" id="GO:0005790">
    <property type="term" value="C:smooth endoplasmic reticulum"/>
    <property type="evidence" value="ECO:0007669"/>
    <property type="project" value="TreeGrafter"/>
</dbReference>
<feature type="region of interest" description="Disordered" evidence="16">
    <location>
        <begin position="2030"/>
        <end position="2054"/>
    </location>
</feature>
<dbReference type="GO" id="GO:0033017">
    <property type="term" value="C:sarcoplasmic reticulum membrane"/>
    <property type="evidence" value="ECO:0007669"/>
    <property type="project" value="UniProtKB-SubCell"/>
</dbReference>
<comment type="catalytic activity">
    <reaction evidence="15">
        <text>Ca(2+)(in) = Ca(2+)(out)</text>
        <dbReference type="Rhea" id="RHEA:29671"/>
        <dbReference type="ChEBI" id="CHEBI:29108"/>
    </reaction>
</comment>
<dbReference type="InterPro" id="IPR002048">
    <property type="entry name" value="EF_hand_dom"/>
</dbReference>
<dbReference type="InterPro" id="IPR048581">
    <property type="entry name" value="RYDR_Jsol"/>
</dbReference>
<dbReference type="Gene3D" id="1.25.10.30">
    <property type="entry name" value="IP3 receptor type 1 binding core, RIH domain"/>
    <property type="match status" value="1"/>
</dbReference>
<evidence type="ECO:0000256" key="1">
    <source>
        <dbReference type="ARBA" id="ARBA00004326"/>
    </source>
</evidence>
<feature type="domain" description="EF-hand" evidence="20">
    <location>
        <begin position="4144"/>
        <end position="4179"/>
    </location>
</feature>
<evidence type="ECO:0000256" key="8">
    <source>
        <dbReference type="ARBA" id="ARBA00022951"/>
    </source>
</evidence>
<dbReference type="GO" id="GO:0006874">
    <property type="term" value="P:intracellular calcium ion homeostasis"/>
    <property type="evidence" value="ECO:0007669"/>
    <property type="project" value="InterPro"/>
</dbReference>
<dbReference type="SMART" id="SM00449">
    <property type="entry name" value="SPRY"/>
    <property type="match status" value="2"/>
</dbReference>
<evidence type="ECO:0000256" key="12">
    <source>
        <dbReference type="ARBA" id="ARBA00023170"/>
    </source>
</evidence>